<keyword evidence="1" id="KW-0812">Transmembrane</keyword>
<name>A0ABR4PPE6_9HELO</name>
<proteinExistence type="predicted"/>
<keyword evidence="1" id="KW-1133">Transmembrane helix</keyword>
<evidence type="ECO:0000256" key="1">
    <source>
        <dbReference type="SAM" id="Phobius"/>
    </source>
</evidence>
<evidence type="ECO:0000313" key="3">
    <source>
        <dbReference type="Proteomes" id="UP001629113"/>
    </source>
</evidence>
<feature type="transmembrane region" description="Helical" evidence="1">
    <location>
        <begin position="311"/>
        <end position="331"/>
    </location>
</feature>
<dbReference type="Proteomes" id="UP001629113">
    <property type="component" value="Unassembled WGS sequence"/>
</dbReference>
<evidence type="ECO:0000313" key="2">
    <source>
        <dbReference type="EMBL" id="KAL3425219.1"/>
    </source>
</evidence>
<protein>
    <submittedName>
        <fullName evidence="2">Uncharacterized protein</fullName>
    </submittedName>
</protein>
<gene>
    <name evidence="2" type="ORF">PVAG01_04500</name>
</gene>
<reference evidence="2 3" key="1">
    <citation type="submission" date="2024-06" db="EMBL/GenBank/DDBJ databases">
        <title>Complete genome of Phlyctema vagabunda strain 19-DSS-EL-015.</title>
        <authorList>
            <person name="Fiorenzani C."/>
        </authorList>
    </citation>
    <scope>NUCLEOTIDE SEQUENCE [LARGE SCALE GENOMIC DNA]</scope>
    <source>
        <strain evidence="2 3">19-DSS-EL-015</strain>
    </source>
</reference>
<sequence length="347" mass="40552">MGSLINLVKMDLNHSPDILEAKIRFKLESAHSKRQFLKPIFELDVPLSDTQLEDLNVFFDYYQQQCEGMSFDAKRTHRQVVTLINKLKRSSINQSSDPVLYIESQAAEQKQWTCFAARVFTMTDIDRPPQNFIPHQFSQHWEKGCLKEFLEEKVFPKERQLSDNIKLDKVFNARNLERLASLNVIWTSNLADHLQLADDIHSVKIFTNVSFLKLHQHSNVFPPGFIEETIRTISLLLPANDKATARWFQKKDDDQASQSGLNCAILSSLDRRIEKFEYWHDRLVMLKDAFDLAEPKSVRQWWSDRRRPVQWYNFWFAIGLVIGITVFFGVIQSVEGALQVYKAYHPS</sequence>
<keyword evidence="3" id="KW-1185">Reference proteome</keyword>
<dbReference type="EMBL" id="JBFCZG010000003">
    <property type="protein sequence ID" value="KAL3425219.1"/>
    <property type="molecule type" value="Genomic_DNA"/>
</dbReference>
<accession>A0ABR4PPE6</accession>
<keyword evidence="1" id="KW-0472">Membrane</keyword>
<comment type="caution">
    <text evidence="2">The sequence shown here is derived from an EMBL/GenBank/DDBJ whole genome shotgun (WGS) entry which is preliminary data.</text>
</comment>
<organism evidence="2 3">
    <name type="scientific">Phlyctema vagabunda</name>
    <dbReference type="NCBI Taxonomy" id="108571"/>
    <lineage>
        <taxon>Eukaryota</taxon>
        <taxon>Fungi</taxon>
        <taxon>Dikarya</taxon>
        <taxon>Ascomycota</taxon>
        <taxon>Pezizomycotina</taxon>
        <taxon>Leotiomycetes</taxon>
        <taxon>Helotiales</taxon>
        <taxon>Dermateaceae</taxon>
        <taxon>Phlyctema</taxon>
    </lineage>
</organism>